<proteinExistence type="predicted"/>
<organism evidence="2 3">
    <name type="scientific">Polarella glacialis</name>
    <name type="common">Dinoflagellate</name>
    <dbReference type="NCBI Taxonomy" id="89957"/>
    <lineage>
        <taxon>Eukaryota</taxon>
        <taxon>Sar</taxon>
        <taxon>Alveolata</taxon>
        <taxon>Dinophyceae</taxon>
        <taxon>Suessiales</taxon>
        <taxon>Suessiaceae</taxon>
        <taxon>Polarella</taxon>
    </lineage>
</organism>
<dbReference type="Proteomes" id="UP000654075">
    <property type="component" value="Unassembled WGS sequence"/>
</dbReference>
<feature type="region of interest" description="Disordered" evidence="1">
    <location>
        <begin position="1"/>
        <end position="33"/>
    </location>
</feature>
<name>A0A813FU47_POLGL</name>
<comment type="caution">
    <text evidence="2">The sequence shown here is derived from an EMBL/GenBank/DDBJ whole genome shotgun (WGS) entry which is preliminary data.</text>
</comment>
<sequence>AGTSTGEVADELASNGAHLRQDESHASAANSSQAAASAAAASLFQGAASQSPSTEESRAREDFTRFWEQYVPGGSRTTTVSRPLMREVLLRAVRELGLSPRRGAWAEELVAGALGAAPPALAAEDAFSIFRSVMMSLRSSRDLHGSDGFLE</sequence>
<accession>A0A813FU47</accession>
<feature type="non-terminal residue" evidence="2">
    <location>
        <position position="1"/>
    </location>
</feature>
<dbReference type="AlphaFoldDB" id="A0A813FU47"/>
<evidence type="ECO:0000256" key="1">
    <source>
        <dbReference type="SAM" id="MobiDB-lite"/>
    </source>
</evidence>
<dbReference type="EMBL" id="CAJNNV010025774">
    <property type="protein sequence ID" value="CAE8616024.1"/>
    <property type="molecule type" value="Genomic_DNA"/>
</dbReference>
<keyword evidence="3" id="KW-1185">Reference proteome</keyword>
<gene>
    <name evidence="2" type="ORF">PGLA1383_LOCUS33730</name>
</gene>
<evidence type="ECO:0000313" key="3">
    <source>
        <dbReference type="Proteomes" id="UP000654075"/>
    </source>
</evidence>
<protein>
    <submittedName>
        <fullName evidence="2">Uncharacterized protein</fullName>
    </submittedName>
</protein>
<evidence type="ECO:0000313" key="2">
    <source>
        <dbReference type="EMBL" id="CAE8616024.1"/>
    </source>
</evidence>
<feature type="non-terminal residue" evidence="2">
    <location>
        <position position="151"/>
    </location>
</feature>
<reference evidence="2" key="1">
    <citation type="submission" date="2021-02" db="EMBL/GenBank/DDBJ databases">
        <authorList>
            <person name="Dougan E. K."/>
            <person name="Rhodes N."/>
            <person name="Thang M."/>
            <person name="Chan C."/>
        </authorList>
    </citation>
    <scope>NUCLEOTIDE SEQUENCE</scope>
</reference>